<dbReference type="PROSITE" id="PS50231">
    <property type="entry name" value="RICIN_B_LECTIN"/>
    <property type="match status" value="1"/>
</dbReference>
<dbReference type="PANTHER" id="PTHR11818">
    <property type="entry name" value="BETA/GAMMA CRYSTALLIN"/>
    <property type="match status" value="1"/>
</dbReference>
<evidence type="ECO:0000256" key="3">
    <source>
        <dbReference type="SAM" id="MobiDB-lite"/>
    </source>
</evidence>
<proteinExistence type="inferred from homology"/>
<dbReference type="PRINTS" id="PR01367">
    <property type="entry name" value="BGCRYSTALLIN"/>
</dbReference>
<feature type="domain" description="Beta/gamma crystallin 'Greek key'" evidence="4">
    <location>
        <begin position="577"/>
        <end position="618"/>
    </location>
</feature>
<feature type="domain" description="Beta/gamma crystallin 'Greek key'" evidence="4">
    <location>
        <begin position="103"/>
        <end position="155"/>
    </location>
</feature>
<comment type="similarity">
    <text evidence="1">Belongs to the beta/gamma-crystallin family.</text>
</comment>
<dbReference type="InterPro" id="IPR000772">
    <property type="entry name" value="Ricin_B_lectin"/>
</dbReference>
<dbReference type="AlphaFoldDB" id="A0A4Z2BT06"/>
<dbReference type="InterPro" id="IPR050252">
    <property type="entry name" value="Beta/Gamma-Crystallin"/>
</dbReference>
<keyword evidence="2" id="KW-0677">Repeat</keyword>
<dbReference type="Pfam" id="PF00652">
    <property type="entry name" value="Ricin_B_lectin"/>
    <property type="match status" value="1"/>
</dbReference>
<evidence type="ECO:0000259" key="4">
    <source>
        <dbReference type="PROSITE" id="PS50915"/>
    </source>
</evidence>
<feature type="domain" description="Beta/gamma crystallin 'Greek key'" evidence="4">
    <location>
        <begin position="202"/>
        <end position="244"/>
    </location>
</feature>
<feature type="domain" description="Beta/gamma crystallin 'Greek key'" evidence="4">
    <location>
        <begin position="390"/>
        <end position="432"/>
    </location>
</feature>
<evidence type="ECO:0000313" key="5">
    <source>
        <dbReference type="EMBL" id="TNM94868.1"/>
    </source>
</evidence>
<dbReference type="EMBL" id="SWLE01000011">
    <property type="protein sequence ID" value="TNM94868.1"/>
    <property type="molecule type" value="Genomic_DNA"/>
</dbReference>
<dbReference type="Proteomes" id="UP000516260">
    <property type="component" value="Chromosome 19"/>
</dbReference>
<name>A0A4Z2BT06_9TELE</name>
<dbReference type="Gene3D" id="2.60.20.10">
    <property type="entry name" value="Crystallins"/>
    <property type="match status" value="6"/>
</dbReference>
<evidence type="ECO:0000256" key="2">
    <source>
        <dbReference type="ARBA" id="ARBA00022737"/>
    </source>
</evidence>
<dbReference type="InterPro" id="IPR001064">
    <property type="entry name" value="Beta/gamma_crystallin"/>
</dbReference>
<dbReference type="InterPro" id="IPR035992">
    <property type="entry name" value="Ricin_B-like_lectins"/>
</dbReference>
<dbReference type="PANTHER" id="PTHR11818:SF2">
    <property type="entry name" value="BETA_GAMMA CRYSTALLIN DOMAIN-CONTAINING PROTEIN 1"/>
    <property type="match status" value="1"/>
</dbReference>
<protein>
    <recommendedName>
        <fullName evidence="4">Beta/gamma crystallin 'Greek key' domain-containing protein</fullName>
    </recommendedName>
</protein>
<gene>
    <name evidence="5" type="ORF">fugu_017627</name>
</gene>
<dbReference type="SUPFAM" id="SSF50370">
    <property type="entry name" value="Ricin B-like lectins"/>
    <property type="match status" value="1"/>
</dbReference>
<accession>A0A4Z2BT06</accession>
<evidence type="ECO:0000313" key="6">
    <source>
        <dbReference type="Proteomes" id="UP000516260"/>
    </source>
</evidence>
<reference evidence="5 6" key="1">
    <citation type="submission" date="2019-04" db="EMBL/GenBank/DDBJ databases">
        <title>The sequence and de novo assembly of Takifugu bimaculatus genome using PacBio and Hi-C technologies.</title>
        <authorList>
            <person name="Xu P."/>
            <person name="Liu B."/>
            <person name="Zhou Z."/>
        </authorList>
    </citation>
    <scope>NUCLEOTIDE SEQUENCE [LARGE SCALE GENOMIC DNA]</scope>
    <source>
        <strain evidence="5">TB-2018</strain>
        <tissue evidence="5">Muscle</tissue>
    </source>
</reference>
<evidence type="ECO:0000256" key="1">
    <source>
        <dbReference type="ARBA" id="ARBA00009646"/>
    </source>
</evidence>
<feature type="domain" description="Beta/gamma crystallin 'Greek key'" evidence="4">
    <location>
        <begin position="256"/>
        <end position="301"/>
    </location>
</feature>
<dbReference type="Gene3D" id="2.80.10.50">
    <property type="match status" value="1"/>
</dbReference>
<comment type="caution">
    <text evidence="5">The sequence shown here is derived from an EMBL/GenBank/DDBJ whole genome shotgun (WGS) entry which is preliminary data.</text>
</comment>
<dbReference type="InterPro" id="IPR011024">
    <property type="entry name" value="G_crystallin-like"/>
</dbReference>
<dbReference type="PROSITE" id="PS50915">
    <property type="entry name" value="CRYSTALLIN_BETA_GAMMA"/>
    <property type="match status" value="8"/>
</dbReference>
<organism evidence="5 6">
    <name type="scientific">Takifugu bimaculatus</name>
    <dbReference type="NCBI Taxonomy" id="433685"/>
    <lineage>
        <taxon>Eukaryota</taxon>
        <taxon>Metazoa</taxon>
        <taxon>Chordata</taxon>
        <taxon>Craniata</taxon>
        <taxon>Vertebrata</taxon>
        <taxon>Euteleostomi</taxon>
        <taxon>Actinopterygii</taxon>
        <taxon>Neopterygii</taxon>
        <taxon>Teleostei</taxon>
        <taxon>Neoteleostei</taxon>
        <taxon>Acanthomorphata</taxon>
        <taxon>Eupercaria</taxon>
        <taxon>Tetraodontiformes</taxon>
        <taxon>Tetradontoidea</taxon>
        <taxon>Tetraodontidae</taxon>
        <taxon>Takifugu</taxon>
    </lineage>
</organism>
<feature type="region of interest" description="Disordered" evidence="3">
    <location>
        <begin position="1"/>
        <end position="57"/>
    </location>
</feature>
<feature type="domain" description="Beta/gamma crystallin 'Greek key'" evidence="4">
    <location>
        <begin position="302"/>
        <end position="343"/>
    </location>
</feature>
<sequence length="756" mass="83147">MPTQPPAAGTEAPVRTSPGIHPAEPPSFPGKATLDLKDPAAGQPQHTLTQSKRTARGFHKRPGKIVLFERAQFSGQAYEIYRDMADATCLQLSALISVKVVRGCWVLYEKPDFQGRTIALEEGGIELDNVWAESGAGTEPQDASPMLIGSIRLAVWDYSIPCMDLFTEPEGRGRITSYHDDTIETGTFGIPLSTASIQVYSGVWLVFSDPGFQGMLAVLEKGEYPFPESWGFSSPFVGSLRPLKMGGFKVENASEIKAVVYEKPGFQGSCMEVDGNIFSFPESNDADPKKPKSAGSLKIIGGLWVGYSEPRFEGQQHILEEGEYWDGSDWGGSEGLKSLRPVLSDFFSPHLKMFRDRDFGGMDIDITVPVPNMEETGYGTKTQSLDVIGGVWVVFEEPGFCGESYVIERGLYGCPEDWGALQPRIASAMPVVLVRAARAAESLPISQPCLVHLFSEPGFQGSSVVLEDSVASLQDGFCVASCKVWSGSWLAFEGADFSSRLYVLEEGSYPDLKSMGCVHGASIQSLQTVGFEFSLPSLTLFERCGLRGKRVVLTEGSVNLPLTGGCNRVQSVLVEGGIWVVHEGINYRGAQIVLRPGEVHDWYKFSSWLKIGSLRPLPQQKQVHFRLRNRHSGLVMALAGDLDDIKMMRIQEMEENGELEQIWFYQNGSLHSKLLEEFCLGPSGSMVMAGSRVGLAPELDAQAHLWSLTSEGFLRYTPTHNLVLDIKGGHHYDKNLVILNTLDPSRQQQHWDVDVL</sequence>
<feature type="domain" description="Beta/gamma crystallin 'Greek key'" evidence="4">
    <location>
        <begin position="63"/>
        <end position="102"/>
    </location>
</feature>
<keyword evidence="6" id="KW-1185">Reference proteome</keyword>
<dbReference type="Pfam" id="PF00030">
    <property type="entry name" value="Crystall"/>
    <property type="match status" value="6"/>
</dbReference>
<dbReference type="SMART" id="SM00247">
    <property type="entry name" value="XTALbg"/>
    <property type="match status" value="6"/>
</dbReference>
<feature type="domain" description="Beta/gamma crystallin 'Greek key'" evidence="4">
    <location>
        <begin position="487"/>
        <end position="530"/>
    </location>
</feature>
<dbReference type="SUPFAM" id="SSF49695">
    <property type="entry name" value="gamma-Crystallin-like"/>
    <property type="match status" value="3"/>
</dbReference>